<protein>
    <submittedName>
        <fullName evidence="2">Uncharacterized protein</fullName>
    </submittedName>
</protein>
<evidence type="ECO:0000313" key="2">
    <source>
        <dbReference type="EMBL" id="PIO27963.1"/>
    </source>
</evidence>
<proteinExistence type="predicted"/>
<gene>
    <name evidence="2" type="ORF">AB205_0106550</name>
</gene>
<keyword evidence="1" id="KW-0175">Coiled coil</keyword>
<keyword evidence="3" id="KW-1185">Reference proteome</keyword>
<dbReference type="Proteomes" id="UP000228934">
    <property type="component" value="Unassembled WGS sequence"/>
</dbReference>
<dbReference type="EMBL" id="KV939382">
    <property type="protein sequence ID" value="PIO27963.1"/>
    <property type="molecule type" value="Genomic_DNA"/>
</dbReference>
<organism evidence="2 3">
    <name type="scientific">Aquarana catesbeiana</name>
    <name type="common">American bullfrog</name>
    <name type="synonym">Rana catesbeiana</name>
    <dbReference type="NCBI Taxonomy" id="8400"/>
    <lineage>
        <taxon>Eukaryota</taxon>
        <taxon>Metazoa</taxon>
        <taxon>Chordata</taxon>
        <taxon>Craniata</taxon>
        <taxon>Vertebrata</taxon>
        <taxon>Euteleostomi</taxon>
        <taxon>Amphibia</taxon>
        <taxon>Batrachia</taxon>
        <taxon>Anura</taxon>
        <taxon>Neobatrachia</taxon>
        <taxon>Ranoidea</taxon>
        <taxon>Ranidae</taxon>
        <taxon>Aquarana</taxon>
    </lineage>
</organism>
<feature type="coiled-coil region" evidence="1">
    <location>
        <begin position="152"/>
        <end position="182"/>
    </location>
</feature>
<feature type="coiled-coil region" evidence="1">
    <location>
        <begin position="11"/>
        <end position="42"/>
    </location>
</feature>
<evidence type="ECO:0000256" key="1">
    <source>
        <dbReference type="SAM" id="Coils"/>
    </source>
</evidence>
<evidence type="ECO:0000313" key="3">
    <source>
        <dbReference type="Proteomes" id="UP000228934"/>
    </source>
</evidence>
<reference evidence="3" key="1">
    <citation type="journal article" date="2017" name="Nat. Commun.">
        <title>The North American bullfrog draft genome provides insight into hormonal regulation of long noncoding RNA.</title>
        <authorList>
            <person name="Hammond S.A."/>
            <person name="Warren R.L."/>
            <person name="Vandervalk B.P."/>
            <person name="Kucuk E."/>
            <person name="Khan H."/>
            <person name="Gibb E.A."/>
            <person name="Pandoh P."/>
            <person name="Kirk H."/>
            <person name="Zhao Y."/>
            <person name="Jones M."/>
            <person name="Mungall A.J."/>
            <person name="Coope R."/>
            <person name="Pleasance S."/>
            <person name="Moore R.A."/>
            <person name="Holt R.A."/>
            <person name="Round J.M."/>
            <person name="Ohora S."/>
            <person name="Walle B.V."/>
            <person name="Veldhoen N."/>
            <person name="Helbing C.C."/>
            <person name="Birol I."/>
        </authorList>
    </citation>
    <scope>NUCLEOTIDE SEQUENCE [LARGE SCALE GENOMIC DNA]</scope>
</reference>
<name>A0A2G9RL70_AQUCT</name>
<dbReference type="AlphaFoldDB" id="A0A2G9RL70"/>
<dbReference type="OrthoDB" id="10459353at2759"/>
<accession>A0A2G9RL70</accession>
<sequence length="186" mass="22496">MTIDIRLIDWEEEVLCNIEELLRRAEAILQEEEDVLNQEKSNNLENDQQHLPVYHISQNSTGVDQGYAFLEKKRCLDSAHPDTTKEYNEDLKMKKQRHLCNIIQELEEVYTIEECIMEENQKIREFHELMQRELIDEQQTFYKQVKEKVFFLKSLEREVHQVENLEKKLAREDTNKNKQKKQMDKI</sequence>